<reference evidence="4" key="1">
    <citation type="journal article" date="2019" name="Int. J. Syst. Evol. Microbiol.">
        <title>The Global Catalogue of Microorganisms (GCM) 10K type strain sequencing project: providing services to taxonomists for standard genome sequencing and annotation.</title>
        <authorList>
            <consortium name="The Broad Institute Genomics Platform"/>
            <consortium name="The Broad Institute Genome Sequencing Center for Infectious Disease"/>
            <person name="Wu L."/>
            <person name="Ma J."/>
        </authorList>
    </citation>
    <scope>NUCLEOTIDE SEQUENCE [LARGE SCALE GENOMIC DNA]</scope>
    <source>
        <strain evidence="4">JCM 16704</strain>
    </source>
</reference>
<comment type="caution">
    <text evidence="3">The sequence shown here is derived from an EMBL/GenBank/DDBJ whole genome shotgun (WGS) entry which is preliminary data.</text>
</comment>
<dbReference type="Pfam" id="PF13649">
    <property type="entry name" value="Methyltransf_25"/>
    <property type="match status" value="1"/>
</dbReference>
<dbReference type="GO" id="GO:0008168">
    <property type="term" value="F:methyltransferase activity"/>
    <property type="evidence" value="ECO:0007669"/>
    <property type="project" value="UniProtKB-KW"/>
</dbReference>
<protein>
    <submittedName>
        <fullName evidence="3">Class I SAM-dependent methyltransferase</fullName>
    </submittedName>
</protein>
<gene>
    <name evidence="3" type="ORF">GCM10022216_21270</name>
</gene>
<dbReference type="SUPFAM" id="SSF53335">
    <property type="entry name" value="S-adenosyl-L-methionine-dependent methyltransferases"/>
    <property type="match status" value="1"/>
</dbReference>
<keyword evidence="1" id="KW-0808">Transferase</keyword>
<dbReference type="Gene3D" id="3.40.50.150">
    <property type="entry name" value="Vaccinia Virus protein VP39"/>
    <property type="match status" value="1"/>
</dbReference>
<accession>A0ABP7YU41</accession>
<name>A0ABP7YU41_9SPHI</name>
<dbReference type="EMBL" id="BAAAZI010000009">
    <property type="protein sequence ID" value="GAA4141337.1"/>
    <property type="molecule type" value="Genomic_DNA"/>
</dbReference>
<dbReference type="GO" id="GO:0032259">
    <property type="term" value="P:methylation"/>
    <property type="evidence" value="ECO:0007669"/>
    <property type="project" value="UniProtKB-KW"/>
</dbReference>
<dbReference type="Proteomes" id="UP001500101">
    <property type="component" value="Unassembled WGS sequence"/>
</dbReference>
<dbReference type="RefSeq" id="WP_344674694.1">
    <property type="nucleotide sequence ID" value="NZ_BAAAZI010000009.1"/>
</dbReference>
<dbReference type="CDD" id="cd02440">
    <property type="entry name" value="AdoMet_MTases"/>
    <property type="match status" value="1"/>
</dbReference>
<evidence type="ECO:0000256" key="1">
    <source>
        <dbReference type="ARBA" id="ARBA00022679"/>
    </source>
</evidence>
<feature type="domain" description="Methyltransferase" evidence="2">
    <location>
        <begin position="45"/>
        <end position="135"/>
    </location>
</feature>
<evidence type="ECO:0000259" key="2">
    <source>
        <dbReference type="Pfam" id="PF13649"/>
    </source>
</evidence>
<sequence>MKETQNVYKVYDKIASWFDKNRGQDLMEKAYLDFIIQSIPKQSHVLDLGCGTGKPILSYLLQHNMQVTAVDASKAILDIAKANFPDTEFILEDMRKLDLDRKYDALIAWHSFFHLSQDDQKEMFPIFKKHLKPRGFLLFTAGPDAGEAWGTLDGEHVYHASLSPQKYQSLLEEHGFQIIRQKMEDPDCGNACIWLAQLQ</sequence>
<dbReference type="InterPro" id="IPR029063">
    <property type="entry name" value="SAM-dependent_MTases_sf"/>
</dbReference>
<organism evidence="3 4">
    <name type="scientific">Sphingobacterium kyonggiense</name>
    <dbReference type="NCBI Taxonomy" id="714075"/>
    <lineage>
        <taxon>Bacteria</taxon>
        <taxon>Pseudomonadati</taxon>
        <taxon>Bacteroidota</taxon>
        <taxon>Sphingobacteriia</taxon>
        <taxon>Sphingobacteriales</taxon>
        <taxon>Sphingobacteriaceae</taxon>
        <taxon>Sphingobacterium</taxon>
    </lineage>
</organism>
<evidence type="ECO:0000313" key="4">
    <source>
        <dbReference type="Proteomes" id="UP001500101"/>
    </source>
</evidence>
<keyword evidence="3" id="KW-0489">Methyltransferase</keyword>
<evidence type="ECO:0000313" key="3">
    <source>
        <dbReference type="EMBL" id="GAA4141337.1"/>
    </source>
</evidence>
<proteinExistence type="predicted"/>
<dbReference type="InterPro" id="IPR041698">
    <property type="entry name" value="Methyltransf_25"/>
</dbReference>
<dbReference type="PANTHER" id="PTHR43861">
    <property type="entry name" value="TRANS-ACONITATE 2-METHYLTRANSFERASE-RELATED"/>
    <property type="match status" value="1"/>
</dbReference>
<keyword evidence="4" id="KW-1185">Reference proteome</keyword>